<evidence type="ECO:0000256" key="5">
    <source>
        <dbReference type="ARBA" id="ARBA00013198"/>
    </source>
</evidence>
<keyword evidence="7" id="KW-0378">Hydrolase</keyword>
<evidence type="ECO:0000256" key="3">
    <source>
        <dbReference type="ARBA" id="ARBA00004961"/>
    </source>
</evidence>
<dbReference type="PANTHER" id="PTHR11054">
    <property type="entry name" value="6-PHOSPHOGLUCONOLACTONASE"/>
    <property type="match status" value="1"/>
</dbReference>
<evidence type="ECO:0000256" key="4">
    <source>
        <dbReference type="ARBA" id="ARBA00010662"/>
    </source>
</evidence>
<protein>
    <recommendedName>
        <fullName evidence="6 7">6-phosphogluconolactonase</fullName>
        <shortName evidence="7">6PGL</shortName>
        <ecNumber evidence="5 7">3.1.1.31</ecNumber>
    </recommendedName>
</protein>
<comment type="function">
    <text evidence="2 7">Hydrolysis of 6-phosphogluconolactone to 6-phosphogluconate.</text>
</comment>
<comment type="similarity">
    <text evidence="4 7">Belongs to the glucosamine/galactosamine-6-phosphate isomerase family. 6-phosphogluconolactonase subfamily.</text>
</comment>
<organism evidence="9 10">
    <name type="scientific">Schaalia radingae</name>
    <dbReference type="NCBI Taxonomy" id="131110"/>
    <lineage>
        <taxon>Bacteria</taxon>
        <taxon>Bacillati</taxon>
        <taxon>Actinomycetota</taxon>
        <taxon>Actinomycetes</taxon>
        <taxon>Actinomycetales</taxon>
        <taxon>Actinomycetaceae</taxon>
        <taxon>Schaalia</taxon>
    </lineage>
</organism>
<dbReference type="InterPro" id="IPR006148">
    <property type="entry name" value="Glc/Gal-6P_isomerase"/>
</dbReference>
<evidence type="ECO:0000256" key="6">
    <source>
        <dbReference type="ARBA" id="ARBA00020337"/>
    </source>
</evidence>
<proteinExistence type="inferred from homology"/>
<dbReference type="Gene3D" id="3.40.50.1360">
    <property type="match status" value="1"/>
</dbReference>
<evidence type="ECO:0000256" key="7">
    <source>
        <dbReference type="RuleBase" id="RU365095"/>
    </source>
</evidence>
<dbReference type="SUPFAM" id="SSF100950">
    <property type="entry name" value="NagB/RpiA/CoA transferase-like"/>
    <property type="match status" value="1"/>
</dbReference>
<sequence length="249" mass="27083">MTSSPLPRIVTASDRKNLASAVARELLPILVQDAREHSADRPFQWAIAGGVVHDVLADLASIIADEDDLDADWSHIRVWWVDERFVQATHSERNDQQAVSALFAQLPGIQLRPMPSDRGQGLDQAAEDYADLWRSDIGDGVLDFALIGMGPDGHIASLFPGRAHEADGAPVLVVRDSPKMPPLRLSLPMSTIASARDIWVVAPGDSKADALAEALVLGAHEQDRPIAGLPRDRTTFWLDTDSARGLEVR</sequence>
<name>A0ABY0V7E1_9ACTO</name>
<dbReference type="InterPro" id="IPR039104">
    <property type="entry name" value="6PGL"/>
</dbReference>
<evidence type="ECO:0000256" key="1">
    <source>
        <dbReference type="ARBA" id="ARBA00000832"/>
    </source>
</evidence>
<evidence type="ECO:0000259" key="8">
    <source>
        <dbReference type="Pfam" id="PF01182"/>
    </source>
</evidence>
<evidence type="ECO:0000313" key="10">
    <source>
        <dbReference type="Proteomes" id="UP000198976"/>
    </source>
</evidence>
<keyword evidence="10" id="KW-1185">Reference proteome</keyword>
<accession>A0ABY0V7E1</accession>
<feature type="domain" description="Glucosamine/galactosamine-6-phosphate isomerase" evidence="8">
    <location>
        <begin position="14"/>
        <end position="237"/>
    </location>
</feature>
<evidence type="ECO:0000313" key="9">
    <source>
        <dbReference type="EMBL" id="SDT93989.1"/>
    </source>
</evidence>
<dbReference type="PANTHER" id="PTHR11054:SF0">
    <property type="entry name" value="6-PHOSPHOGLUCONOLACTONASE"/>
    <property type="match status" value="1"/>
</dbReference>
<dbReference type="Proteomes" id="UP000198976">
    <property type="component" value="Chromosome I"/>
</dbReference>
<dbReference type="NCBIfam" id="TIGR01198">
    <property type="entry name" value="pgl"/>
    <property type="match status" value="1"/>
</dbReference>
<evidence type="ECO:0000256" key="2">
    <source>
        <dbReference type="ARBA" id="ARBA00002681"/>
    </source>
</evidence>
<dbReference type="RefSeq" id="WP_070727158.1">
    <property type="nucleotide sequence ID" value="NZ_LT629792.1"/>
</dbReference>
<dbReference type="InterPro" id="IPR037171">
    <property type="entry name" value="NagB/RpiA_transferase-like"/>
</dbReference>
<dbReference type="EC" id="3.1.1.31" evidence="5 7"/>
<gene>
    <name evidence="7" type="primary">pgl</name>
    <name evidence="9" type="ORF">SAMN04489714_1074</name>
</gene>
<dbReference type="EMBL" id="LT629792">
    <property type="protein sequence ID" value="SDT93989.1"/>
    <property type="molecule type" value="Genomic_DNA"/>
</dbReference>
<comment type="pathway">
    <text evidence="3 7">Carbohydrate degradation; pentose phosphate pathway; D-ribulose 5-phosphate from D-glucose 6-phosphate (oxidative stage): step 2/3.</text>
</comment>
<comment type="catalytic activity">
    <reaction evidence="1 7">
        <text>6-phospho-D-glucono-1,5-lactone + H2O = 6-phospho-D-gluconate + H(+)</text>
        <dbReference type="Rhea" id="RHEA:12556"/>
        <dbReference type="ChEBI" id="CHEBI:15377"/>
        <dbReference type="ChEBI" id="CHEBI:15378"/>
        <dbReference type="ChEBI" id="CHEBI:57955"/>
        <dbReference type="ChEBI" id="CHEBI:58759"/>
        <dbReference type="EC" id="3.1.1.31"/>
    </reaction>
</comment>
<reference evidence="9 10" key="1">
    <citation type="submission" date="2016-10" db="EMBL/GenBank/DDBJ databases">
        <authorList>
            <person name="Varghese N."/>
            <person name="Submissions S."/>
        </authorList>
    </citation>
    <scope>NUCLEOTIDE SEQUENCE [LARGE SCALE GENOMIC DNA]</scope>
    <source>
        <strain evidence="9 10">DSM 9169</strain>
    </source>
</reference>
<dbReference type="InterPro" id="IPR005900">
    <property type="entry name" value="6-phosphogluconolactonase_DevB"/>
</dbReference>
<dbReference type="Pfam" id="PF01182">
    <property type="entry name" value="Glucosamine_iso"/>
    <property type="match status" value="1"/>
</dbReference>